<dbReference type="InterPro" id="IPR019887">
    <property type="entry name" value="Tscrpt_reg_AsnC/Lrp_C"/>
</dbReference>
<dbReference type="SMART" id="SM00344">
    <property type="entry name" value="HTH_ASNC"/>
    <property type="match status" value="1"/>
</dbReference>
<comment type="caution">
    <text evidence="5">The sequence shown here is derived from an EMBL/GenBank/DDBJ whole genome shotgun (WGS) entry which is preliminary data.</text>
</comment>
<organism evidence="5 6">
    <name type="scientific">Cloacibacterium rupense</name>
    <dbReference type="NCBI Taxonomy" id="517423"/>
    <lineage>
        <taxon>Bacteria</taxon>
        <taxon>Pseudomonadati</taxon>
        <taxon>Bacteroidota</taxon>
        <taxon>Flavobacteriia</taxon>
        <taxon>Flavobacteriales</taxon>
        <taxon>Weeksellaceae</taxon>
    </lineage>
</organism>
<keyword evidence="2" id="KW-0238">DNA-binding</keyword>
<dbReference type="PRINTS" id="PR00033">
    <property type="entry name" value="HTHASNC"/>
</dbReference>
<evidence type="ECO:0000313" key="6">
    <source>
        <dbReference type="Proteomes" id="UP000620064"/>
    </source>
</evidence>
<protein>
    <submittedName>
        <fullName evidence="5">Transcriptional regulator</fullName>
    </submittedName>
</protein>
<dbReference type="PANTHER" id="PTHR30154">
    <property type="entry name" value="LEUCINE-RESPONSIVE REGULATORY PROTEIN"/>
    <property type="match status" value="1"/>
</dbReference>
<feature type="domain" description="HTH asnC-type" evidence="4">
    <location>
        <begin position="23"/>
        <end position="84"/>
    </location>
</feature>
<evidence type="ECO:0000256" key="2">
    <source>
        <dbReference type="ARBA" id="ARBA00023125"/>
    </source>
</evidence>
<dbReference type="SUPFAM" id="SSF46785">
    <property type="entry name" value="Winged helix' DNA-binding domain"/>
    <property type="match status" value="1"/>
</dbReference>
<name>A0ABQ2NLK3_9FLAO</name>
<dbReference type="CDD" id="cd00090">
    <property type="entry name" value="HTH_ARSR"/>
    <property type="match status" value="1"/>
</dbReference>
<dbReference type="InterPro" id="IPR036388">
    <property type="entry name" value="WH-like_DNA-bd_sf"/>
</dbReference>
<proteinExistence type="predicted"/>
<dbReference type="PROSITE" id="PS50956">
    <property type="entry name" value="HTH_ASNC_2"/>
    <property type="match status" value="1"/>
</dbReference>
<reference evidence="6" key="1">
    <citation type="journal article" date="2019" name="Int. J. Syst. Evol. Microbiol.">
        <title>The Global Catalogue of Microorganisms (GCM) 10K type strain sequencing project: providing services to taxonomists for standard genome sequencing and annotation.</title>
        <authorList>
            <consortium name="The Broad Institute Genomics Platform"/>
            <consortium name="The Broad Institute Genome Sequencing Center for Infectious Disease"/>
            <person name="Wu L."/>
            <person name="Ma J."/>
        </authorList>
    </citation>
    <scope>NUCLEOTIDE SEQUENCE [LARGE SCALE GENOMIC DNA]</scope>
    <source>
        <strain evidence="6">CGMCC 1.7656</strain>
    </source>
</reference>
<keyword evidence="6" id="KW-1185">Reference proteome</keyword>
<dbReference type="InterPro" id="IPR036390">
    <property type="entry name" value="WH_DNA-bd_sf"/>
</dbReference>
<gene>
    <name evidence="5" type="ORF">GCM10010992_16000</name>
</gene>
<dbReference type="InterPro" id="IPR011008">
    <property type="entry name" value="Dimeric_a/b-barrel"/>
</dbReference>
<dbReference type="SUPFAM" id="SSF54909">
    <property type="entry name" value="Dimeric alpha+beta barrel"/>
    <property type="match status" value="1"/>
</dbReference>
<dbReference type="PANTHER" id="PTHR30154:SF34">
    <property type="entry name" value="TRANSCRIPTIONAL REGULATOR AZLB"/>
    <property type="match status" value="1"/>
</dbReference>
<dbReference type="Proteomes" id="UP000620064">
    <property type="component" value="Unassembled WGS sequence"/>
</dbReference>
<evidence type="ECO:0000313" key="5">
    <source>
        <dbReference type="EMBL" id="GGP04328.1"/>
    </source>
</evidence>
<evidence type="ECO:0000256" key="3">
    <source>
        <dbReference type="ARBA" id="ARBA00023163"/>
    </source>
</evidence>
<dbReference type="EMBL" id="BMLV01000003">
    <property type="protein sequence ID" value="GGP04328.1"/>
    <property type="molecule type" value="Genomic_DNA"/>
</dbReference>
<dbReference type="InterPro" id="IPR011991">
    <property type="entry name" value="ArsR-like_HTH"/>
</dbReference>
<accession>A0ABQ2NLK3</accession>
<dbReference type="InterPro" id="IPR000485">
    <property type="entry name" value="AsnC-type_HTH_dom"/>
</dbReference>
<keyword evidence="1" id="KW-0805">Transcription regulation</keyword>
<dbReference type="InterPro" id="IPR019888">
    <property type="entry name" value="Tscrpt_reg_AsnC-like"/>
</dbReference>
<evidence type="ECO:0000259" key="4">
    <source>
        <dbReference type="PROSITE" id="PS50956"/>
    </source>
</evidence>
<dbReference type="Gene3D" id="3.30.70.920">
    <property type="match status" value="1"/>
</dbReference>
<dbReference type="Pfam" id="PF13404">
    <property type="entry name" value="HTH_AsnC-type"/>
    <property type="match status" value="1"/>
</dbReference>
<sequence>MQKKYSNFYKFNNLKSTAMNYQLDEIDKKILDFLVENTRMPFTEIAKQMDVSAGTIHVRVKKMEDAGIILGSSLNIDYGKLDYHFTAFIGILLTKSNRTQEVLKELATIPNVVEASVISGKYNIFCKVRAKNTEDAKRIIYQIDDIQDVMRTESMISMEEYLSDRNRLINAISI</sequence>
<dbReference type="Pfam" id="PF01037">
    <property type="entry name" value="AsnC_trans_reg"/>
    <property type="match status" value="1"/>
</dbReference>
<dbReference type="Gene3D" id="1.10.10.10">
    <property type="entry name" value="Winged helix-like DNA-binding domain superfamily/Winged helix DNA-binding domain"/>
    <property type="match status" value="1"/>
</dbReference>
<keyword evidence="3" id="KW-0804">Transcription</keyword>
<evidence type="ECO:0000256" key="1">
    <source>
        <dbReference type="ARBA" id="ARBA00023015"/>
    </source>
</evidence>